<name>A0A9X2HVH9_9SPHN</name>
<dbReference type="FunFam" id="3.40.605.10:FF:000007">
    <property type="entry name" value="NAD/NADP-dependent betaine aldehyde dehydrogenase"/>
    <property type="match status" value="1"/>
</dbReference>
<feature type="active site" evidence="3">
    <location>
        <position position="250"/>
    </location>
</feature>
<dbReference type="InterPro" id="IPR016161">
    <property type="entry name" value="Ald_DH/histidinol_DH"/>
</dbReference>
<dbReference type="InterPro" id="IPR016162">
    <property type="entry name" value="Ald_DH_N"/>
</dbReference>
<dbReference type="EMBL" id="JAMLDY010000005">
    <property type="protein sequence ID" value="MCP3734298.1"/>
    <property type="molecule type" value="Genomic_DNA"/>
</dbReference>
<gene>
    <name evidence="6" type="ORF">M9979_05325</name>
</gene>
<dbReference type="AlphaFoldDB" id="A0A9X2HVH9"/>
<dbReference type="Gene3D" id="3.40.309.10">
    <property type="entry name" value="Aldehyde Dehydrogenase, Chain A, domain 2"/>
    <property type="match status" value="1"/>
</dbReference>
<evidence type="ECO:0000256" key="1">
    <source>
        <dbReference type="ARBA" id="ARBA00009986"/>
    </source>
</evidence>
<evidence type="ECO:0000259" key="5">
    <source>
        <dbReference type="Pfam" id="PF00171"/>
    </source>
</evidence>
<dbReference type="Pfam" id="PF00171">
    <property type="entry name" value="Aldedh"/>
    <property type="match status" value="1"/>
</dbReference>
<evidence type="ECO:0000313" key="6">
    <source>
        <dbReference type="EMBL" id="MCP3734298.1"/>
    </source>
</evidence>
<dbReference type="PANTHER" id="PTHR11699">
    <property type="entry name" value="ALDEHYDE DEHYDROGENASE-RELATED"/>
    <property type="match status" value="1"/>
</dbReference>
<dbReference type="PROSITE" id="PS00070">
    <property type="entry name" value="ALDEHYDE_DEHYDR_CYS"/>
    <property type="match status" value="1"/>
</dbReference>
<dbReference type="GO" id="GO:0016620">
    <property type="term" value="F:oxidoreductase activity, acting on the aldehyde or oxo group of donors, NAD or NADP as acceptor"/>
    <property type="evidence" value="ECO:0007669"/>
    <property type="project" value="InterPro"/>
</dbReference>
<keyword evidence="2 4" id="KW-0560">Oxidoreductase</keyword>
<keyword evidence="7" id="KW-1185">Reference proteome</keyword>
<organism evidence="6 7">
    <name type="scientific">Sphingomonas liriopis</name>
    <dbReference type="NCBI Taxonomy" id="2949094"/>
    <lineage>
        <taxon>Bacteria</taxon>
        <taxon>Pseudomonadati</taxon>
        <taxon>Pseudomonadota</taxon>
        <taxon>Alphaproteobacteria</taxon>
        <taxon>Sphingomonadales</taxon>
        <taxon>Sphingomonadaceae</taxon>
        <taxon>Sphingomonas</taxon>
    </lineage>
</organism>
<proteinExistence type="inferred from homology"/>
<dbReference type="InterPro" id="IPR029510">
    <property type="entry name" value="Ald_DH_CS_GLU"/>
</dbReference>
<dbReference type="InterPro" id="IPR016160">
    <property type="entry name" value="Ald_DH_CS_CYS"/>
</dbReference>
<accession>A0A9X2HVH9</accession>
<dbReference type="Gene3D" id="3.40.605.10">
    <property type="entry name" value="Aldehyde Dehydrogenase, Chain A, domain 1"/>
    <property type="match status" value="1"/>
</dbReference>
<evidence type="ECO:0000313" key="7">
    <source>
        <dbReference type="Proteomes" id="UP001139486"/>
    </source>
</evidence>
<sequence length="478" mass="50378">MNDPMNDPMSDDAAMLIGGAAVFADERLAVVDPATEAIVAHVPDASPGDLDAAVAAARAAFPGWSATPIASRRAVLEAMADRMLADIHGLKRLLTREQGKPLAEAEGEIGAAAHWLKGTAALELPGGVIEDSADRLVETQAVPLGVVGAIAPWNFPMLLAMFKLGPALLAGNTVVLKPSPFTPLTLLRFGMLVADLLPPGVLNIVTGGDRLGPWLTAHPGVDKVSFTGSTETGRKVMRSAAATLKRITLELGGNDPAIVMPDVDVDAIVPQLFWAAFGNAGQVCIAIKRLYVHAAIYDRLRDALVAYAATVRIGDGATEGTQIGPVANADQRARLRDLIADCKAQGYRVIGDDPGEGPGFFVPVTIVDNPPDDSRIVQEEQFGPVLPLLRFDTSDEAVARANVGDYALGASIWSADDGQARTIAARLTSGTVWINEVQHLSPRIPFGGQRQSGIGLENGPEGLREYCGLRTIITRKHG</sequence>
<comment type="caution">
    <text evidence="6">The sequence shown here is derived from an EMBL/GenBank/DDBJ whole genome shotgun (WGS) entry which is preliminary data.</text>
</comment>
<evidence type="ECO:0000256" key="2">
    <source>
        <dbReference type="ARBA" id="ARBA00023002"/>
    </source>
</evidence>
<evidence type="ECO:0000256" key="3">
    <source>
        <dbReference type="PROSITE-ProRule" id="PRU10007"/>
    </source>
</evidence>
<dbReference type="Proteomes" id="UP001139486">
    <property type="component" value="Unassembled WGS sequence"/>
</dbReference>
<dbReference type="InterPro" id="IPR044086">
    <property type="entry name" value="LUC3-like"/>
</dbReference>
<dbReference type="PROSITE" id="PS00687">
    <property type="entry name" value="ALDEHYDE_DEHYDR_GLU"/>
    <property type="match status" value="1"/>
</dbReference>
<evidence type="ECO:0000256" key="4">
    <source>
        <dbReference type="RuleBase" id="RU003345"/>
    </source>
</evidence>
<reference evidence="6" key="1">
    <citation type="submission" date="2022-05" db="EMBL/GenBank/DDBJ databases">
        <title>Sphingomonas sp. strain RP10 Genome sequencing and assembly.</title>
        <authorList>
            <person name="Kim I."/>
        </authorList>
    </citation>
    <scope>NUCLEOTIDE SEQUENCE</scope>
    <source>
        <strain evidence="6">RP10</strain>
    </source>
</reference>
<dbReference type="InterPro" id="IPR016163">
    <property type="entry name" value="Ald_DH_C"/>
</dbReference>
<protein>
    <submittedName>
        <fullName evidence="6">Aldehyde dehydrogenase family protein</fullName>
    </submittedName>
</protein>
<dbReference type="InterPro" id="IPR015590">
    <property type="entry name" value="Aldehyde_DH_dom"/>
</dbReference>
<comment type="similarity">
    <text evidence="1 4">Belongs to the aldehyde dehydrogenase family.</text>
</comment>
<dbReference type="CDD" id="cd07106">
    <property type="entry name" value="ALDH_AldA-AAD23400"/>
    <property type="match status" value="1"/>
</dbReference>
<feature type="domain" description="Aldehyde dehydrogenase" evidence="5">
    <location>
        <begin position="26"/>
        <end position="472"/>
    </location>
</feature>
<dbReference type="SUPFAM" id="SSF53720">
    <property type="entry name" value="ALDH-like"/>
    <property type="match status" value="1"/>
</dbReference>